<dbReference type="PANTHER" id="PTHR38755:SF1">
    <property type="entry name" value="METHYLENE-TETRAHYDROFOLATE REDUCTASE C-TERMINAL DOMAIN-CONTAINING PROTEIN"/>
    <property type="match status" value="1"/>
</dbReference>
<dbReference type="EMBL" id="LAZR01000091">
    <property type="protein sequence ID" value="KKN92851.1"/>
    <property type="molecule type" value="Genomic_DNA"/>
</dbReference>
<accession>A0A0F9X244</accession>
<protein>
    <recommendedName>
        <fullName evidence="1">Methylene-tetrahydrofolate reductase C-terminal-like domain-containing protein</fullName>
    </recommendedName>
</protein>
<evidence type="ECO:0000313" key="2">
    <source>
        <dbReference type="EMBL" id="KKN92851.1"/>
    </source>
</evidence>
<dbReference type="InterPro" id="IPR022026">
    <property type="entry name" value="DUF5981"/>
</dbReference>
<feature type="domain" description="Methylene-tetrahydrofolate reductase C-terminal-like" evidence="1">
    <location>
        <begin position="112"/>
        <end position="204"/>
    </location>
</feature>
<dbReference type="AlphaFoldDB" id="A0A0F9X244"/>
<name>A0A0F9X244_9ZZZZ</name>
<dbReference type="Pfam" id="PF12225">
    <property type="entry name" value="DUF5981"/>
    <property type="match status" value="1"/>
</dbReference>
<reference evidence="2" key="1">
    <citation type="journal article" date="2015" name="Nature">
        <title>Complex archaea that bridge the gap between prokaryotes and eukaryotes.</title>
        <authorList>
            <person name="Spang A."/>
            <person name="Saw J.H."/>
            <person name="Jorgensen S.L."/>
            <person name="Zaremba-Niedzwiedzka K."/>
            <person name="Martijn J."/>
            <person name="Lind A.E."/>
            <person name="van Eijk R."/>
            <person name="Schleper C."/>
            <person name="Guy L."/>
            <person name="Ettema T.J."/>
        </authorList>
    </citation>
    <scope>NUCLEOTIDE SEQUENCE</scope>
</reference>
<comment type="caution">
    <text evidence="2">The sequence shown here is derived from an EMBL/GenBank/DDBJ whole genome shotgun (WGS) entry which is preliminary data.</text>
</comment>
<evidence type="ECO:0000259" key="1">
    <source>
        <dbReference type="Pfam" id="PF12225"/>
    </source>
</evidence>
<gene>
    <name evidence="2" type="ORF">LCGC14_0203790</name>
</gene>
<organism evidence="2">
    <name type="scientific">marine sediment metagenome</name>
    <dbReference type="NCBI Taxonomy" id="412755"/>
    <lineage>
        <taxon>unclassified sequences</taxon>
        <taxon>metagenomes</taxon>
        <taxon>ecological metagenomes</taxon>
    </lineage>
</organism>
<dbReference type="PANTHER" id="PTHR38755">
    <property type="entry name" value="5,10-METHYLENETETRAHYDROFOLATE REDUCTASE"/>
    <property type="match status" value="1"/>
</dbReference>
<sequence>MIVAERKPMDEIFQMLAGCKKVLVLGCGGCVTVCLTGGERQAEMLASQLNLAAKAKGEAMQVDFDSITRQCEKEFFDNLSEAPADYDAVLSIACGAGVGYMSEQFPKVTVLPGMNTTHLAANVALGIWEEYCRGCGDCMLAWTGGVCPIAKCSKSLVNGTCGGTDKGKCEVNPEMNCGWLMIYERLKELDRLDEYRTMRPLRDHRTDRGNGVRRLVLAEMTEEEAGDE</sequence>
<proteinExistence type="predicted"/>